<feature type="region of interest" description="Disordered" evidence="4">
    <location>
        <begin position="1"/>
        <end position="63"/>
    </location>
</feature>
<evidence type="ECO:0000256" key="3">
    <source>
        <dbReference type="SAM" id="Coils"/>
    </source>
</evidence>
<evidence type="ECO:0000313" key="6">
    <source>
        <dbReference type="Proteomes" id="UP000314294"/>
    </source>
</evidence>
<organism evidence="5 6">
    <name type="scientific">Liparis tanakae</name>
    <name type="common">Tanaka's snailfish</name>
    <dbReference type="NCBI Taxonomy" id="230148"/>
    <lineage>
        <taxon>Eukaryota</taxon>
        <taxon>Metazoa</taxon>
        <taxon>Chordata</taxon>
        <taxon>Craniata</taxon>
        <taxon>Vertebrata</taxon>
        <taxon>Euteleostomi</taxon>
        <taxon>Actinopterygii</taxon>
        <taxon>Neopterygii</taxon>
        <taxon>Teleostei</taxon>
        <taxon>Neoteleostei</taxon>
        <taxon>Acanthomorphata</taxon>
        <taxon>Eupercaria</taxon>
        <taxon>Perciformes</taxon>
        <taxon>Cottioidei</taxon>
        <taxon>Cottales</taxon>
        <taxon>Liparidae</taxon>
        <taxon>Liparis</taxon>
    </lineage>
</organism>
<evidence type="ECO:0000256" key="2">
    <source>
        <dbReference type="ARBA" id="ARBA00023054"/>
    </source>
</evidence>
<evidence type="ECO:0000256" key="1">
    <source>
        <dbReference type="ARBA" id="ARBA00005702"/>
    </source>
</evidence>
<feature type="region of interest" description="Disordered" evidence="4">
    <location>
        <begin position="83"/>
        <end position="164"/>
    </location>
</feature>
<feature type="compositionally biased region" description="Basic and acidic residues" evidence="4">
    <location>
        <begin position="112"/>
        <end position="127"/>
    </location>
</feature>
<dbReference type="GO" id="GO:0005737">
    <property type="term" value="C:cytoplasm"/>
    <property type="evidence" value="ECO:0007669"/>
    <property type="project" value="TreeGrafter"/>
</dbReference>
<reference evidence="5 6" key="1">
    <citation type="submission" date="2019-03" db="EMBL/GenBank/DDBJ databases">
        <title>First draft genome of Liparis tanakae, snailfish: a comprehensive survey of snailfish specific genes.</title>
        <authorList>
            <person name="Kim W."/>
            <person name="Song I."/>
            <person name="Jeong J.-H."/>
            <person name="Kim D."/>
            <person name="Kim S."/>
            <person name="Ryu S."/>
            <person name="Song J.Y."/>
            <person name="Lee S.K."/>
        </authorList>
    </citation>
    <scope>NUCLEOTIDE SEQUENCE [LARGE SCALE GENOMIC DNA]</scope>
    <source>
        <tissue evidence="5">Muscle</tissue>
    </source>
</reference>
<comment type="similarity">
    <text evidence="1">Belongs to the TPD52 family.</text>
</comment>
<sequence length="349" mass="37415">MQILEGTRPLARVPGSAPRTGPARDTRRTREPPRPGAETAAAARAARSQEAQEAHWEVSPLPLMETRQPELYSGVLSDAVVDWGSVGPGEEWVNSAKHEGEEGLNPAVFHPSGEEAVKRRSHGDDPNGGKLPEGSKTSPSGDDEWAMSTSWDMQLDSTGFLDSEPLREADEDMASEGHLNPSLTEEERAEIQQELDKLEEEISTLRQVLTSKEKQHAELKQKLGVTSLDELRNNFSRGWHDVQTSTAFKKTSETLSTAGLKTSAAFSTLGSAITRRFGDMRNSPSFKSFEEKVETTVSTIKTKVGGAEAGGGGGGGGGGSFEEVLSSAAHASAQDTPTNNVTDGSERLC</sequence>
<dbReference type="InterPro" id="IPR007327">
    <property type="entry name" value="TPD52"/>
</dbReference>
<dbReference type="GO" id="GO:2001235">
    <property type="term" value="P:positive regulation of apoptotic signaling pathway"/>
    <property type="evidence" value="ECO:0007669"/>
    <property type="project" value="TreeGrafter"/>
</dbReference>
<keyword evidence="2 3" id="KW-0175">Coiled coil</keyword>
<feature type="coiled-coil region" evidence="3">
    <location>
        <begin position="181"/>
        <end position="222"/>
    </location>
</feature>
<proteinExistence type="inferred from homology"/>
<dbReference type="EMBL" id="SRLO01001717">
    <property type="protein sequence ID" value="TNN35740.1"/>
    <property type="molecule type" value="Genomic_DNA"/>
</dbReference>
<evidence type="ECO:0000256" key="4">
    <source>
        <dbReference type="SAM" id="MobiDB-lite"/>
    </source>
</evidence>
<comment type="caution">
    <text evidence="5">The sequence shown here is derived from an EMBL/GenBank/DDBJ whole genome shotgun (WGS) entry which is preliminary data.</text>
</comment>
<name>A0A4Z2F4B1_9TELE</name>
<dbReference type="PANTHER" id="PTHR19307:SF8">
    <property type="entry name" value="TUMOR PROTEIN D53"/>
    <property type="match status" value="1"/>
</dbReference>
<protein>
    <submittedName>
        <fullName evidence="5">Tumor protein D53</fullName>
    </submittedName>
</protein>
<feature type="compositionally biased region" description="Low complexity" evidence="4">
    <location>
        <begin position="36"/>
        <end position="49"/>
    </location>
</feature>
<feature type="region of interest" description="Disordered" evidence="4">
    <location>
        <begin position="304"/>
        <end position="349"/>
    </location>
</feature>
<dbReference type="Pfam" id="PF04201">
    <property type="entry name" value="TPD52"/>
    <property type="match status" value="1"/>
</dbReference>
<feature type="compositionally biased region" description="Polar residues" evidence="4">
    <location>
        <begin position="333"/>
        <end position="343"/>
    </location>
</feature>
<feature type="compositionally biased region" description="Polar residues" evidence="4">
    <location>
        <begin position="147"/>
        <end position="157"/>
    </location>
</feature>
<gene>
    <name evidence="5" type="primary">TPD52L1</name>
    <name evidence="5" type="ORF">EYF80_054102</name>
</gene>
<feature type="compositionally biased region" description="Basic and acidic residues" evidence="4">
    <location>
        <begin position="22"/>
        <end position="33"/>
    </location>
</feature>
<evidence type="ECO:0000313" key="5">
    <source>
        <dbReference type="EMBL" id="TNN35740.1"/>
    </source>
</evidence>
<dbReference type="OrthoDB" id="10000687at2759"/>
<accession>A0A4Z2F4B1</accession>
<feature type="compositionally biased region" description="Gly residues" evidence="4">
    <location>
        <begin position="307"/>
        <end position="320"/>
    </location>
</feature>
<dbReference type="Proteomes" id="UP000314294">
    <property type="component" value="Unassembled WGS sequence"/>
</dbReference>
<dbReference type="AlphaFoldDB" id="A0A4Z2F4B1"/>
<keyword evidence="6" id="KW-1185">Reference proteome</keyword>
<dbReference type="PANTHER" id="PTHR19307">
    <property type="entry name" value="TUMOR PROTEIN D52"/>
    <property type="match status" value="1"/>
</dbReference>